<dbReference type="Gene3D" id="1.10.1760.20">
    <property type="match status" value="1"/>
</dbReference>
<feature type="transmembrane region" description="Helical" evidence="1">
    <location>
        <begin position="127"/>
        <end position="145"/>
    </location>
</feature>
<proteinExistence type="predicted"/>
<feature type="transmembrane region" description="Helical" evidence="1">
    <location>
        <begin position="261"/>
        <end position="277"/>
    </location>
</feature>
<dbReference type="Proteomes" id="UP000886852">
    <property type="component" value="Unassembled WGS sequence"/>
</dbReference>
<keyword evidence="1" id="KW-0472">Membrane</keyword>
<accession>A0A9D1MWM1</accession>
<dbReference type="EMBL" id="DVOC01000025">
    <property type="protein sequence ID" value="HIU90636.1"/>
    <property type="molecule type" value="Genomic_DNA"/>
</dbReference>
<feature type="transmembrane region" description="Helical" evidence="1">
    <location>
        <begin position="94"/>
        <end position="115"/>
    </location>
</feature>
<dbReference type="InterPro" id="IPR012651">
    <property type="entry name" value="Thia_Transptr_ThiT"/>
</dbReference>
<reference evidence="2" key="2">
    <citation type="journal article" date="2021" name="PeerJ">
        <title>Extensive microbial diversity within the chicken gut microbiome revealed by metagenomics and culture.</title>
        <authorList>
            <person name="Gilroy R."/>
            <person name="Ravi A."/>
            <person name="Getino M."/>
            <person name="Pursley I."/>
            <person name="Horton D.L."/>
            <person name="Alikhan N.F."/>
            <person name="Baker D."/>
            <person name="Gharbi K."/>
            <person name="Hall N."/>
            <person name="Watson M."/>
            <person name="Adriaenssens E.M."/>
            <person name="Foster-Nyarko E."/>
            <person name="Jarju S."/>
            <person name="Secka A."/>
            <person name="Antonio M."/>
            <person name="Oren A."/>
            <person name="Chaudhuri R.R."/>
            <person name="La Ragione R."/>
            <person name="Hildebrand F."/>
            <person name="Pallen M.J."/>
        </authorList>
    </citation>
    <scope>NUCLEOTIDE SEQUENCE</scope>
    <source>
        <strain evidence="2">ChiHjej12B11-7776</strain>
    </source>
</reference>
<feature type="transmembrane region" description="Helical" evidence="1">
    <location>
        <begin position="157"/>
        <end position="176"/>
    </location>
</feature>
<sequence>MDQYLNSDMAENYLDFLGEVTDLISAVALYITIALAVGLIIYAIVIRNRDEQYLAGARKLMAGMISGYAVGVISVLGSYNLARDVWKGDLNTNWWLMAGMFALAAVGLVVVLVLWKKKPAAAKWTGLGFGIALVAYSVVLLFVVKPEQGYEPITSKTLMYVFSAIVIAVIAVLAFLGGSENKQYNTKALTYGAICIALSFALSYIKFFQLPQHGSVTFASLLPLALYSYMFGTKKGVIAGIIYGFLQFIQSPSFYEPMQALLDYPIAFAAIGVAGIARKFAFLKGDVRLEFAVGTTIAVLLRYVSHVISGYFVFYSWRQEGYSPLTWALVYNLFTIADLGIVLVVGVIALSSKTVRRLVLAADSQAEPILA</sequence>
<feature type="transmembrane region" description="Helical" evidence="1">
    <location>
        <begin position="65"/>
        <end position="82"/>
    </location>
</feature>
<feature type="transmembrane region" description="Helical" evidence="1">
    <location>
        <begin position="289"/>
        <end position="317"/>
    </location>
</feature>
<dbReference type="Pfam" id="PF09515">
    <property type="entry name" value="Thia_YuaJ"/>
    <property type="match status" value="1"/>
</dbReference>
<evidence type="ECO:0000313" key="3">
    <source>
        <dbReference type="Proteomes" id="UP000886852"/>
    </source>
</evidence>
<keyword evidence="1" id="KW-0812">Transmembrane</keyword>
<feature type="transmembrane region" description="Helical" evidence="1">
    <location>
        <begin position="329"/>
        <end position="350"/>
    </location>
</feature>
<evidence type="ECO:0000256" key="1">
    <source>
        <dbReference type="SAM" id="Phobius"/>
    </source>
</evidence>
<dbReference type="GO" id="GO:0015234">
    <property type="term" value="F:thiamine transmembrane transporter activity"/>
    <property type="evidence" value="ECO:0007669"/>
    <property type="project" value="InterPro"/>
</dbReference>
<reference evidence="2" key="1">
    <citation type="submission" date="2020-10" db="EMBL/GenBank/DDBJ databases">
        <authorList>
            <person name="Gilroy R."/>
        </authorList>
    </citation>
    <scope>NUCLEOTIDE SEQUENCE</scope>
    <source>
        <strain evidence="2">ChiHjej12B11-7776</strain>
    </source>
</reference>
<comment type="caution">
    <text evidence="2">The sequence shown here is derived from an EMBL/GenBank/DDBJ whole genome shotgun (WGS) entry which is preliminary data.</text>
</comment>
<name>A0A9D1MWM1_9BACT</name>
<dbReference type="AlphaFoldDB" id="A0A9D1MWM1"/>
<organism evidence="2 3">
    <name type="scientific">Candidatus Fimimonas merdipullorum</name>
    <dbReference type="NCBI Taxonomy" id="2840822"/>
    <lineage>
        <taxon>Bacteria</taxon>
        <taxon>Pseudomonadati</taxon>
        <taxon>Myxococcota</taxon>
        <taxon>Myxococcia</taxon>
        <taxon>Myxococcales</taxon>
        <taxon>Cystobacterineae</taxon>
        <taxon>Myxococcaceae</taxon>
        <taxon>Myxococcaceae incertae sedis</taxon>
        <taxon>Candidatus Fimimonas</taxon>
    </lineage>
</organism>
<keyword evidence="1" id="KW-1133">Transmembrane helix</keyword>
<evidence type="ECO:0000313" key="2">
    <source>
        <dbReference type="EMBL" id="HIU90636.1"/>
    </source>
</evidence>
<gene>
    <name evidence="2" type="ORF">IAC72_01290</name>
</gene>
<feature type="transmembrane region" description="Helical" evidence="1">
    <location>
        <begin position="188"/>
        <end position="207"/>
    </location>
</feature>
<dbReference type="GO" id="GO:0005886">
    <property type="term" value="C:plasma membrane"/>
    <property type="evidence" value="ECO:0007669"/>
    <property type="project" value="InterPro"/>
</dbReference>
<protein>
    <submittedName>
        <fullName evidence="2">Energy-coupled thiamine transporter ThiT</fullName>
    </submittedName>
</protein>
<feature type="transmembrane region" description="Helical" evidence="1">
    <location>
        <begin position="23"/>
        <end position="45"/>
    </location>
</feature>